<dbReference type="STRING" id="742152.A0A2H3JPG6"/>
<feature type="transmembrane region" description="Helical" evidence="6">
    <location>
        <begin position="336"/>
        <end position="355"/>
    </location>
</feature>
<accession>A0A2H3JPG6</accession>
<dbReference type="GO" id="GO:0022857">
    <property type="term" value="F:transmembrane transporter activity"/>
    <property type="evidence" value="ECO:0007669"/>
    <property type="project" value="InterPro"/>
</dbReference>
<feature type="transmembrane region" description="Helical" evidence="6">
    <location>
        <begin position="419"/>
        <end position="441"/>
    </location>
</feature>
<dbReference type="OrthoDB" id="3900342at2759"/>
<comment type="subcellular location">
    <subcellularLocation>
        <location evidence="1">Membrane</location>
        <topology evidence="1">Multi-pass membrane protein</topology>
    </subcellularLocation>
</comment>
<gene>
    <name evidence="7" type="ORF">WOLCODRAFT_24213</name>
</gene>
<keyword evidence="8" id="KW-1185">Reference proteome</keyword>
<evidence type="ECO:0000256" key="6">
    <source>
        <dbReference type="SAM" id="Phobius"/>
    </source>
</evidence>
<feature type="transmembrane region" description="Helical" evidence="6">
    <location>
        <begin position="489"/>
        <end position="508"/>
    </location>
</feature>
<keyword evidence="2" id="KW-0813">Transport</keyword>
<dbReference type="PANTHER" id="PTHR45649:SF6">
    <property type="entry name" value="GABA-SPECIFIC PERMEASE"/>
    <property type="match status" value="1"/>
</dbReference>
<dbReference type="Pfam" id="PF13520">
    <property type="entry name" value="AA_permease_2"/>
    <property type="match status" value="1"/>
</dbReference>
<evidence type="ECO:0000256" key="4">
    <source>
        <dbReference type="ARBA" id="ARBA00022989"/>
    </source>
</evidence>
<evidence type="ECO:0000256" key="5">
    <source>
        <dbReference type="ARBA" id="ARBA00023136"/>
    </source>
</evidence>
<feature type="transmembrane region" description="Helical" evidence="6">
    <location>
        <begin position="453"/>
        <end position="477"/>
    </location>
</feature>
<dbReference type="PIRSF" id="PIRSF006060">
    <property type="entry name" value="AA_transporter"/>
    <property type="match status" value="1"/>
</dbReference>
<dbReference type="InterPro" id="IPR002293">
    <property type="entry name" value="AA/rel_permease1"/>
</dbReference>
<evidence type="ECO:0000256" key="1">
    <source>
        <dbReference type="ARBA" id="ARBA00004141"/>
    </source>
</evidence>
<dbReference type="PANTHER" id="PTHR45649">
    <property type="entry name" value="AMINO-ACID PERMEASE BAT1"/>
    <property type="match status" value="1"/>
</dbReference>
<feature type="transmembrane region" description="Helical" evidence="6">
    <location>
        <begin position="208"/>
        <end position="228"/>
    </location>
</feature>
<dbReference type="Gene3D" id="1.20.1740.10">
    <property type="entry name" value="Amino acid/polyamine transporter I"/>
    <property type="match status" value="1"/>
</dbReference>
<reference evidence="7 8" key="1">
    <citation type="journal article" date="2012" name="Science">
        <title>The Paleozoic origin of enzymatic lignin decomposition reconstructed from 31 fungal genomes.</title>
        <authorList>
            <person name="Floudas D."/>
            <person name="Binder M."/>
            <person name="Riley R."/>
            <person name="Barry K."/>
            <person name="Blanchette R.A."/>
            <person name="Henrissat B."/>
            <person name="Martinez A.T."/>
            <person name="Otillar R."/>
            <person name="Spatafora J.W."/>
            <person name="Yadav J.S."/>
            <person name="Aerts A."/>
            <person name="Benoit I."/>
            <person name="Boyd A."/>
            <person name="Carlson A."/>
            <person name="Copeland A."/>
            <person name="Coutinho P.M."/>
            <person name="de Vries R.P."/>
            <person name="Ferreira P."/>
            <person name="Findley K."/>
            <person name="Foster B."/>
            <person name="Gaskell J."/>
            <person name="Glotzer D."/>
            <person name="Gorecki P."/>
            <person name="Heitman J."/>
            <person name="Hesse C."/>
            <person name="Hori C."/>
            <person name="Igarashi K."/>
            <person name="Jurgens J.A."/>
            <person name="Kallen N."/>
            <person name="Kersten P."/>
            <person name="Kohler A."/>
            <person name="Kuees U."/>
            <person name="Kumar T.K.A."/>
            <person name="Kuo A."/>
            <person name="LaButti K."/>
            <person name="Larrondo L.F."/>
            <person name="Lindquist E."/>
            <person name="Ling A."/>
            <person name="Lombard V."/>
            <person name="Lucas S."/>
            <person name="Lundell T."/>
            <person name="Martin R."/>
            <person name="McLaughlin D.J."/>
            <person name="Morgenstern I."/>
            <person name="Morin E."/>
            <person name="Murat C."/>
            <person name="Nagy L.G."/>
            <person name="Nolan M."/>
            <person name="Ohm R.A."/>
            <person name="Patyshakuliyeva A."/>
            <person name="Rokas A."/>
            <person name="Ruiz-Duenas F.J."/>
            <person name="Sabat G."/>
            <person name="Salamov A."/>
            <person name="Samejima M."/>
            <person name="Schmutz J."/>
            <person name="Slot J.C."/>
            <person name="St John F."/>
            <person name="Stenlid J."/>
            <person name="Sun H."/>
            <person name="Sun S."/>
            <person name="Syed K."/>
            <person name="Tsang A."/>
            <person name="Wiebenga A."/>
            <person name="Young D."/>
            <person name="Pisabarro A."/>
            <person name="Eastwood D.C."/>
            <person name="Martin F."/>
            <person name="Cullen D."/>
            <person name="Grigoriev I.V."/>
            <person name="Hibbett D.S."/>
        </authorList>
    </citation>
    <scope>NUCLEOTIDE SEQUENCE [LARGE SCALE GENOMIC DNA]</scope>
    <source>
        <strain evidence="7 8">MD-104</strain>
    </source>
</reference>
<keyword evidence="4 6" id="KW-1133">Transmembrane helix</keyword>
<keyword evidence="5 6" id="KW-0472">Membrane</keyword>
<dbReference type="GO" id="GO:0016020">
    <property type="term" value="C:membrane"/>
    <property type="evidence" value="ECO:0007669"/>
    <property type="project" value="UniProtKB-SubCell"/>
</dbReference>
<evidence type="ECO:0000256" key="3">
    <source>
        <dbReference type="ARBA" id="ARBA00022692"/>
    </source>
</evidence>
<organism evidence="7 8">
    <name type="scientific">Wolfiporia cocos (strain MD-104)</name>
    <name type="common">Brown rot fungus</name>
    <dbReference type="NCBI Taxonomy" id="742152"/>
    <lineage>
        <taxon>Eukaryota</taxon>
        <taxon>Fungi</taxon>
        <taxon>Dikarya</taxon>
        <taxon>Basidiomycota</taxon>
        <taxon>Agaricomycotina</taxon>
        <taxon>Agaricomycetes</taxon>
        <taxon>Polyporales</taxon>
        <taxon>Phaeolaceae</taxon>
        <taxon>Wolfiporia</taxon>
    </lineage>
</organism>
<feature type="transmembrane region" description="Helical" evidence="6">
    <location>
        <begin position="289"/>
        <end position="316"/>
    </location>
</feature>
<evidence type="ECO:0000256" key="2">
    <source>
        <dbReference type="ARBA" id="ARBA00022448"/>
    </source>
</evidence>
<protein>
    <submittedName>
        <fullName evidence="7">Amino acid transporter</fullName>
    </submittedName>
</protein>
<dbReference type="OMA" id="SAHKWFH"/>
<dbReference type="Proteomes" id="UP000218811">
    <property type="component" value="Unassembled WGS sequence"/>
</dbReference>
<name>A0A2H3JPG6_WOLCO</name>
<keyword evidence="3 6" id="KW-0812">Transmembrane</keyword>
<dbReference type="EMBL" id="KB468113">
    <property type="protein sequence ID" value="PCH40699.1"/>
    <property type="molecule type" value="Genomic_DNA"/>
</dbReference>
<feature type="transmembrane region" description="Helical" evidence="6">
    <location>
        <begin position="89"/>
        <end position="110"/>
    </location>
</feature>
<feature type="transmembrane region" description="Helical" evidence="6">
    <location>
        <begin position="393"/>
        <end position="413"/>
    </location>
</feature>
<dbReference type="AlphaFoldDB" id="A0A2H3JPG6"/>
<evidence type="ECO:0000313" key="7">
    <source>
        <dbReference type="EMBL" id="PCH40699.1"/>
    </source>
</evidence>
<feature type="transmembrane region" description="Helical" evidence="6">
    <location>
        <begin position="55"/>
        <end position="77"/>
    </location>
</feature>
<feature type="transmembrane region" description="Helical" evidence="6">
    <location>
        <begin position="182"/>
        <end position="202"/>
    </location>
</feature>
<sequence>MGPKSKPDQGDATSTIIAVNSRGHGHTDIAELRHADDALLADLGYKAEFKREFSLVETVAFAFSIMGVIASVSSTFSFPLASGGHVGMIYGWLIPSLFVMTVAASMAELASSMPTSAGLYYFSAKMAPPKYAPLASWITGWANITGQVTLVCSIDFTCAQMITSALSVGSNGSIDLGAGPTYGILLAILFTHGIVCSAATNVLARLNLFYVIVNVGTSVAAIIALLVCSGDNRVSTRVAFTDYENNTGWSDGGWAFLLAFTAPMWTLTGYDSAAHIAEETAGAARAAPIAILVGVGATASLGWLLSIAASFATASVPDLLATTLPLPMAQLFVDVLGRRGMLAIWSCIIVVQYVTGAAQGVDASRVVFAFARDNALPGSRWWKRMNRHTQTPVNAVWLVMVLAGICGLLGFSATALSSLAGASVIGLYTSYVTPIFLRITSGRNKLVRGPFSLGWWYLPIGAVACAWVTFIVVLLLFPSYQAPTADTMNYAVVIIMAVFLFASASWIVSARKWFKGPITNVNESSREATIDEKQDL</sequence>
<proteinExistence type="predicted"/>
<evidence type="ECO:0000313" key="8">
    <source>
        <dbReference type="Proteomes" id="UP000218811"/>
    </source>
</evidence>